<gene>
    <name evidence="2" type="ORF">E2562_031216</name>
</gene>
<evidence type="ECO:0000313" key="3">
    <source>
        <dbReference type="Proteomes" id="UP000479710"/>
    </source>
</evidence>
<name>A0A6G1DR71_9ORYZ</name>
<comment type="caution">
    <text evidence="2">The sequence shown here is derived from an EMBL/GenBank/DDBJ whole genome shotgun (WGS) entry which is preliminary data.</text>
</comment>
<reference evidence="2 3" key="1">
    <citation type="submission" date="2019-11" db="EMBL/GenBank/DDBJ databases">
        <title>Whole genome sequence of Oryza granulata.</title>
        <authorList>
            <person name="Li W."/>
        </authorList>
    </citation>
    <scope>NUCLEOTIDE SEQUENCE [LARGE SCALE GENOMIC DNA]</scope>
    <source>
        <strain evidence="3">cv. Menghai</strain>
        <tissue evidence="2">Leaf</tissue>
    </source>
</reference>
<dbReference type="PANTHER" id="PTHR47993">
    <property type="entry name" value="OS09G0372900 PROTEIN-RELATED"/>
    <property type="match status" value="1"/>
</dbReference>
<dbReference type="AlphaFoldDB" id="A0A6G1DR71"/>
<dbReference type="InterPro" id="IPR050233">
    <property type="entry name" value="A_thaliana_F-box"/>
</dbReference>
<protein>
    <recommendedName>
        <fullName evidence="1">F-box associated beta-propeller type 1 domain-containing protein</fullName>
    </recommendedName>
</protein>
<dbReference type="PANTHER" id="PTHR47993:SF177">
    <property type="entry name" value="OS04G0384500 PROTEIN"/>
    <property type="match status" value="1"/>
</dbReference>
<organism evidence="2 3">
    <name type="scientific">Oryza meyeriana var. granulata</name>
    <dbReference type="NCBI Taxonomy" id="110450"/>
    <lineage>
        <taxon>Eukaryota</taxon>
        <taxon>Viridiplantae</taxon>
        <taxon>Streptophyta</taxon>
        <taxon>Embryophyta</taxon>
        <taxon>Tracheophyta</taxon>
        <taxon>Spermatophyta</taxon>
        <taxon>Magnoliopsida</taxon>
        <taxon>Liliopsida</taxon>
        <taxon>Poales</taxon>
        <taxon>Poaceae</taxon>
        <taxon>BOP clade</taxon>
        <taxon>Oryzoideae</taxon>
        <taxon>Oryzeae</taxon>
        <taxon>Oryzinae</taxon>
        <taxon>Oryza</taxon>
        <taxon>Oryza meyeriana</taxon>
    </lineage>
</organism>
<evidence type="ECO:0000259" key="1">
    <source>
        <dbReference type="Pfam" id="PF07734"/>
    </source>
</evidence>
<accession>A0A6G1DR71</accession>
<keyword evidence="3" id="KW-1185">Reference proteome</keyword>
<dbReference type="EMBL" id="SPHZ02000006">
    <property type="protein sequence ID" value="KAF0914712.1"/>
    <property type="molecule type" value="Genomic_DNA"/>
</dbReference>
<dbReference type="InterPro" id="IPR006527">
    <property type="entry name" value="F-box-assoc_dom_typ1"/>
</dbReference>
<proteinExistence type="predicted"/>
<dbReference type="Proteomes" id="UP000479710">
    <property type="component" value="Unassembled WGS sequence"/>
</dbReference>
<feature type="domain" description="F-box associated beta-propeller type 1" evidence="1">
    <location>
        <begin position="9"/>
        <end position="114"/>
    </location>
</feature>
<dbReference type="OrthoDB" id="695144at2759"/>
<sequence length="441" mass="48908">MFDYPHPSRDYAIVGLGYDARTRTHKAVRLLYHDGQPASRDVYDIAGASSTGHWRPAATGAKPPDLVHMNKLAVYAQGHLHWITTKGHDEADAIISFSMLEEEFGFVPPPPGTTDMKDLQNHGARRMSMRLLGVPPHAGEISGHLLRCRIDPTKPVTSPEMNVFFVSKYHQVAEYHAASGTLRGLGPEVQRHCGAASLPQLVPYMENLMSAGRPYEDTLFSPSPSAQALALHRQPARTLGRLKHVCRRWRAIIETDRFAASHNTHVKETMAAGRSVGHVRLLSCYYLSKLFVSLESCLGYPKPPLMKTRTVCRKACHGLVLVTSVNRETNTVHNPVTGADRNFSFLSPQWSLVGDAIRDKARVVADILTQPKVVELVVPMAIDAGDSRILLDSGKTVGYYDAQKRTLEAVFSLSLNNIRFTLAAIAQDSLVRPYHRGFRYS</sequence>
<dbReference type="Pfam" id="PF07734">
    <property type="entry name" value="FBA_1"/>
    <property type="match status" value="1"/>
</dbReference>
<evidence type="ECO:0000313" key="2">
    <source>
        <dbReference type="EMBL" id="KAF0914712.1"/>
    </source>
</evidence>